<comment type="similarity">
    <text evidence="1">Belongs to the PPR family. P subfamily.</text>
</comment>
<evidence type="ECO:0000313" key="7">
    <source>
        <dbReference type="Proteomes" id="UP001187192"/>
    </source>
</evidence>
<evidence type="ECO:0000313" key="6">
    <source>
        <dbReference type="EMBL" id="GMN30691.1"/>
    </source>
</evidence>
<dbReference type="NCBIfam" id="TIGR00756">
    <property type="entry name" value="PPR"/>
    <property type="match status" value="8"/>
</dbReference>
<proteinExistence type="inferred from homology"/>
<dbReference type="InterPro" id="IPR002625">
    <property type="entry name" value="Smr_dom"/>
</dbReference>
<dbReference type="GO" id="GO:0009570">
    <property type="term" value="C:chloroplast stroma"/>
    <property type="evidence" value="ECO:0007669"/>
    <property type="project" value="TreeGrafter"/>
</dbReference>
<dbReference type="PROSITE" id="PS51375">
    <property type="entry name" value="PPR"/>
    <property type="match status" value="8"/>
</dbReference>
<keyword evidence="7" id="KW-1185">Reference proteome</keyword>
<feature type="domain" description="Smr" evidence="5">
    <location>
        <begin position="615"/>
        <end position="698"/>
    </location>
</feature>
<gene>
    <name evidence="6" type="ORF">TIFTF001_002908</name>
</gene>
<feature type="repeat" description="PPR" evidence="3">
    <location>
        <begin position="435"/>
        <end position="469"/>
    </location>
</feature>
<protein>
    <recommendedName>
        <fullName evidence="5">Smr domain-containing protein</fullName>
    </recommendedName>
</protein>
<dbReference type="InterPro" id="IPR033443">
    <property type="entry name" value="PROP1-like_PPR_dom"/>
</dbReference>
<evidence type="ECO:0000256" key="4">
    <source>
        <dbReference type="SAM" id="MobiDB-lite"/>
    </source>
</evidence>
<dbReference type="GO" id="GO:0003729">
    <property type="term" value="F:mRNA binding"/>
    <property type="evidence" value="ECO:0007669"/>
    <property type="project" value="TreeGrafter"/>
</dbReference>
<feature type="repeat" description="PPR" evidence="3">
    <location>
        <begin position="329"/>
        <end position="363"/>
    </location>
</feature>
<dbReference type="Gene3D" id="1.25.40.10">
    <property type="entry name" value="Tetratricopeptide repeat domain"/>
    <property type="match status" value="3"/>
</dbReference>
<evidence type="ECO:0000256" key="3">
    <source>
        <dbReference type="PROSITE-ProRule" id="PRU00708"/>
    </source>
</evidence>
<dbReference type="InterPro" id="IPR002885">
    <property type="entry name" value="PPR_rpt"/>
</dbReference>
<dbReference type="GO" id="GO:0042134">
    <property type="term" value="F:rRNA primary transcript binding"/>
    <property type="evidence" value="ECO:0007669"/>
    <property type="project" value="TreeGrafter"/>
</dbReference>
<feature type="repeat" description="PPR" evidence="3">
    <location>
        <begin position="294"/>
        <end position="328"/>
    </location>
</feature>
<dbReference type="Pfam" id="PF17177">
    <property type="entry name" value="PPR_long"/>
    <property type="match status" value="1"/>
</dbReference>
<dbReference type="AlphaFoldDB" id="A0AA87ZQ02"/>
<dbReference type="Proteomes" id="UP001187192">
    <property type="component" value="Unassembled WGS sequence"/>
</dbReference>
<feature type="repeat" description="PPR" evidence="3">
    <location>
        <begin position="364"/>
        <end position="398"/>
    </location>
</feature>
<accession>A0AA87ZQ02</accession>
<comment type="caution">
    <text evidence="6">The sequence shown here is derived from an EMBL/GenBank/DDBJ whole genome shotgun (WGS) entry which is preliminary data.</text>
</comment>
<organism evidence="6 7">
    <name type="scientific">Ficus carica</name>
    <name type="common">Common fig</name>
    <dbReference type="NCBI Taxonomy" id="3494"/>
    <lineage>
        <taxon>Eukaryota</taxon>
        <taxon>Viridiplantae</taxon>
        <taxon>Streptophyta</taxon>
        <taxon>Embryophyta</taxon>
        <taxon>Tracheophyta</taxon>
        <taxon>Spermatophyta</taxon>
        <taxon>Magnoliopsida</taxon>
        <taxon>eudicotyledons</taxon>
        <taxon>Gunneridae</taxon>
        <taxon>Pentapetalae</taxon>
        <taxon>rosids</taxon>
        <taxon>fabids</taxon>
        <taxon>Rosales</taxon>
        <taxon>Moraceae</taxon>
        <taxon>Ficeae</taxon>
        <taxon>Ficus</taxon>
    </lineage>
</organism>
<dbReference type="Pfam" id="PF13041">
    <property type="entry name" value="PPR_2"/>
    <property type="match status" value="1"/>
</dbReference>
<feature type="repeat" description="PPR" evidence="3">
    <location>
        <begin position="224"/>
        <end position="258"/>
    </location>
</feature>
<dbReference type="InterPro" id="IPR011990">
    <property type="entry name" value="TPR-like_helical_dom_sf"/>
</dbReference>
<dbReference type="EMBL" id="BTGU01000003">
    <property type="protein sequence ID" value="GMN30691.1"/>
    <property type="molecule type" value="Genomic_DNA"/>
</dbReference>
<evidence type="ECO:0000256" key="1">
    <source>
        <dbReference type="ARBA" id="ARBA00007626"/>
    </source>
</evidence>
<feature type="region of interest" description="Disordered" evidence="4">
    <location>
        <begin position="71"/>
        <end position="123"/>
    </location>
</feature>
<feature type="repeat" description="PPR" evidence="3">
    <location>
        <begin position="470"/>
        <end position="504"/>
    </location>
</feature>
<reference evidence="6" key="1">
    <citation type="submission" date="2023-07" db="EMBL/GenBank/DDBJ databases">
        <title>draft genome sequence of fig (Ficus carica).</title>
        <authorList>
            <person name="Takahashi T."/>
            <person name="Nishimura K."/>
        </authorList>
    </citation>
    <scope>NUCLEOTIDE SEQUENCE</scope>
</reference>
<keyword evidence="2" id="KW-0677">Repeat</keyword>
<dbReference type="Pfam" id="PF13812">
    <property type="entry name" value="PPR_3"/>
    <property type="match status" value="1"/>
</dbReference>
<feature type="compositionally biased region" description="Polar residues" evidence="4">
    <location>
        <begin position="76"/>
        <end position="85"/>
    </location>
</feature>
<dbReference type="PANTHER" id="PTHR47447:SF3">
    <property type="entry name" value="OS03G0856100 PROTEIN"/>
    <property type="match status" value="1"/>
</dbReference>
<dbReference type="SUPFAM" id="SSF81901">
    <property type="entry name" value="HCP-like"/>
    <property type="match status" value="1"/>
</dbReference>
<dbReference type="GO" id="GO:0045727">
    <property type="term" value="P:positive regulation of translation"/>
    <property type="evidence" value="ECO:0007669"/>
    <property type="project" value="TreeGrafter"/>
</dbReference>
<feature type="repeat" description="PPR" evidence="3">
    <location>
        <begin position="399"/>
        <end position="429"/>
    </location>
</feature>
<evidence type="ECO:0000259" key="5">
    <source>
        <dbReference type="SMART" id="SM00463"/>
    </source>
</evidence>
<feature type="repeat" description="PPR" evidence="3">
    <location>
        <begin position="259"/>
        <end position="293"/>
    </location>
</feature>
<evidence type="ECO:0000256" key="2">
    <source>
        <dbReference type="ARBA" id="ARBA00022737"/>
    </source>
</evidence>
<sequence>MGEVSCVVVERERTGLEMSKSRDSGNHRALFPIATPQRQSQVLPTELMPTSAPRRARHLVHVDILISAPSPVDGPLNTTTLSDNPPDNLLSKPKSTWVNPTRPKRSVISLQRQRRSSHSHNPQVKDLRRFAQKLNNCGDSEEAFLSALKEIPHPPSRDNALLILNSLKPWQKAHLFFTWLKTQNSFPMETIFYNVTMKSLRFGRQYQLIEELANEMIRNEIELDNITYSTIITCAKRCKDFDKAVEWFERMYQTGMMPDEVTYSAILDVYAQLRKVEEVLSLYERGRANGWKPDAITFAVLGKMFGEAGDFDGIRYVLQEMRSLGVEPNLVVYNTLLEAMGKAGKPGMARSLFEELIESGLSPNEKTLTALVKVYGKARWARDALELWERMRSNSWPMDFILYNTLLNMCADLGLEEEAERLFEDMKGSENCRPDSWSYTAMLNIYGSGGKVEKAMMVFDEMSELGVELNVMGCTCLVQCLGKTKRVDDMVRVFGFAVEKGVRPDDRLCGCLLSVVSLCENVGDEEKVLACLQLANPKLVALVKLLQEEETSFETVKDEFRSIISDTAVEARRPFCNCLIDMCRNRGRHERAHELLYLGTLYGLYPGLHNKTSKEWCLDVRSLSIGAAETALEEWMGTLYRIVQRKEELPELFSAQTGAGTHKFSQKLGNSFASHAEKLAVPFTPSEEKAGRFVATREDLVSWAQSRVRTAVTA</sequence>
<dbReference type="SMART" id="SM00463">
    <property type="entry name" value="SMR"/>
    <property type="match status" value="1"/>
</dbReference>
<dbReference type="PANTHER" id="PTHR47447">
    <property type="entry name" value="OS03G0856100 PROTEIN"/>
    <property type="match status" value="1"/>
</dbReference>
<name>A0AA87ZQ02_FICCA</name>